<evidence type="ECO:0000313" key="2">
    <source>
        <dbReference type="EMBL" id="KAH7955474.1"/>
    </source>
</evidence>
<reference evidence="2" key="1">
    <citation type="journal article" date="2020" name="Cell">
        <title>Large-Scale Comparative Analyses of Tick Genomes Elucidate Their Genetic Diversity and Vector Capacities.</title>
        <authorList>
            <consortium name="Tick Genome and Microbiome Consortium (TIGMIC)"/>
            <person name="Jia N."/>
            <person name="Wang J."/>
            <person name="Shi W."/>
            <person name="Du L."/>
            <person name="Sun Y."/>
            <person name="Zhan W."/>
            <person name="Jiang J.F."/>
            <person name="Wang Q."/>
            <person name="Zhang B."/>
            <person name="Ji P."/>
            <person name="Bell-Sakyi L."/>
            <person name="Cui X.M."/>
            <person name="Yuan T.T."/>
            <person name="Jiang B.G."/>
            <person name="Yang W.F."/>
            <person name="Lam T.T."/>
            <person name="Chang Q.C."/>
            <person name="Ding S.J."/>
            <person name="Wang X.J."/>
            <person name="Zhu J.G."/>
            <person name="Ruan X.D."/>
            <person name="Zhao L."/>
            <person name="Wei J.T."/>
            <person name="Ye R.Z."/>
            <person name="Que T.C."/>
            <person name="Du C.H."/>
            <person name="Zhou Y.H."/>
            <person name="Cheng J.X."/>
            <person name="Dai P.F."/>
            <person name="Guo W.B."/>
            <person name="Han X.H."/>
            <person name="Huang E.J."/>
            <person name="Li L.F."/>
            <person name="Wei W."/>
            <person name="Gao Y.C."/>
            <person name="Liu J.Z."/>
            <person name="Shao H.Z."/>
            <person name="Wang X."/>
            <person name="Wang C.C."/>
            <person name="Yang T.C."/>
            <person name="Huo Q.B."/>
            <person name="Li W."/>
            <person name="Chen H.Y."/>
            <person name="Chen S.E."/>
            <person name="Zhou L.G."/>
            <person name="Ni X.B."/>
            <person name="Tian J.H."/>
            <person name="Sheng Y."/>
            <person name="Liu T."/>
            <person name="Pan Y.S."/>
            <person name="Xia L.Y."/>
            <person name="Li J."/>
            <person name="Zhao F."/>
            <person name="Cao W.C."/>
        </authorList>
    </citation>
    <scope>NUCLEOTIDE SEQUENCE</scope>
    <source>
        <strain evidence="2">Rsan-2018</strain>
    </source>
</reference>
<gene>
    <name evidence="2" type="ORF">HPB52_000924</name>
</gene>
<dbReference type="Proteomes" id="UP000821837">
    <property type="component" value="Unassembled WGS sequence"/>
</dbReference>
<evidence type="ECO:0000256" key="1">
    <source>
        <dbReference type="SAM" id="MobiDB-lite"/>
    </source>
</evidence>
<feature type="compositionally biased region" description="Basic and acidic residues" evidence="1">
    <location>
        <begin position="11"/>
        <end position="21"/>
    </location>
</feature>
<name>A0A9D4SXA1_RHISA</name>
<dbReference type="EMBL" id="JABSTV010001250">
    <property type="protein sequence ID" value="KAH7955474.1"/>
    <property type="molecule type" value="Genomic_DNA"/>
</dbReference>
<comment type="caution">
    <text evidence="2">The sequence shown here is derived from an EMBL/GenBank/DDBJ whole genome shotgun (WGS) entry which is preliminary data.</text>
</comment>
<organism evidence="2 3">
    <name type="scientific">Rhipicephalus sanguineus</name>
    <name type="common">Brown dog tick</name>
    <name type="synonym">Ixodes sanguineus</name>
    <dbReference type="NCBI Taxonomy" id="34632"/>
    <lineage>
        <taxon>Eukaryota</taxon>
        <taxon>Metazoa</taxon>
        <taxon>Ecdysozoa</taxon>
        <taxon>Arthropoda</taxon>
        <taxon>Chelicerata</taxon>
        <taxon>Arachnida</taxon>
        <taxon>Acari</taxon>
        <taxon>Parasitiformes</taxon>
        <taxon>Ixodida</taxon>
        <taxon>Ixodoidea</taxon>
        <taxon>Ixodidae</taxon>
        <taxon>Rhipicephalinae</taxon>
        <taxon>Rhipicephalus</taxon>
        <taxon>Rhipicephalus</taxon>
    </lineage>
</organism>
<proteinExistence type="predicted"/>
<sequence length="199" mass="21916">MATYHVTSTDEDPHHDLRPEGADSWCPHNASKVNGVPPPKHKYNLPGWVAEALLPVYQRLSKASLLQRCLGAKTQNASESFHSVLWSLMLKEQHASLIAVETALHEAVLRFNAGCYRATQELPSSVGLTPGHLTNQGAAEKDSLRYAHDDSDTVDQTCNIVDQAYETLLAEVLEEHGVTEGISFPDFRDIDSEVQTSPD</sequence>
<reference evidence="2" key="2">
    <citation type="submission" date="2021-09" db="EMBL/GenBank/DDBJ databases">
        <authorList>
            <person name="Jia N."/>
            <person name="Wang J."/>
            <person name="Shi W."/>
            <person name="Du L."/>
            <person name="Sun Y."/>
            <person name="Zhan W."/>
            <person name="Jiang J."/>
            <person name="Wang Q."/>
            <person name="Zhang B."/>
            <person name="Ji P."/>
            <person name="Sakyi L.B."/>
            <person name="Cui X."/>
            <person name="Yuan T."/>
            <person name="Jiang B."/>
            <person name="Yang W."/>
            <person name="Lam T.T.-Y."/>
            <person name="Chang Q."/>
            <person name="Ding S."/>
            <person name="Wang X."/>
            <person name="Zhu J."/>
            <person name="Ruan X."/>
            <person name="Zhao L."/>
            <person name="Wei J."/>
            <person name="Que T."/>
            <person name="Du C."/>
            <person name="Cheng J."/>
            <person name="Dai P."/>
            <person name="Han X."/>
            <person name="Huang E."/>
            <person name="Gao Y."/>
            <person name="Liu J."/>
            <person name="Shao H."/>
            <person name="Ye R."/>
            <person name="Li L."/>
            <person name="Wei W."/>
            <person name="Wang X."/>
            <person name="Wang C."/>
            <person name="Huo Q."/>
            <person name="Li W."/>
            <person name="Guo W."/>
            <person name="Chen H."/>
            <person name="Chen S."/>
            <person name="Zhou L."/>
            <person name="Zhou L."/>
            <person name="Ni X."/>
            <person name="Tian J."/>
            <person name="Zhou Y."/>
            <person name="Sheng Y."/>
            <person name="Liu T."/>
            <person name="Pan Y."/>
            <person name="Xia L."/>
            <person name="Li J."/>
            <person name="Zhao F."/>
            <person name="Cao W."/>
        </authorList>
    </citation>
    <scope>NUCLEOTIDE SEQUENCE</scope>
    <source>
        <strain evidence="2">Rsan-2018</strain>
        <tissue evidence="2">Larvae</tissue>
    </source>
</reference>
<feature type="region of interest" description="Disordered" evidence="1">
    <location>
        <begin position="1"/>
        <end position="22"/>
    </location>
</feature>
<accession>A0A9D4SXA1</accession>
<dbReference type="AlphaFoldDB" id="A0A9D4SXA1"/>
<keyword evidence="3" id="KW-1185">Reference proteome</keyword>
<protein>
    <submittedName>
        <fullName evidence="2">Uncharacterized protein</fullName>
    </submittedName>
</protein>
<evidence type="ECO:0000313" key="3">
    <source>
        <dbReference type="Proteomes" id="UP000821837"/>
    </source>
</evidence>